<name>A5DIU8_PICGU</name>
<organism evidence="4 5">
    <name type="scientific">Meyerozyma guilliermondii (strain ATCC 6260 / CBS 566 / DSM 6381 / JCM 1539 / NBRC 10279 / NRRL Y-324)</name>
    <name type="common">Yeast</name>
    <name type="synonym">Candida guilliermondii</name>
    <dbReference type="NCBI Taxonomy" id="294746"/>
    <lineage>
        <taxon>Eukaryota</taxon>
        <taxon>Fungi</taxon>
        <taxon>Dikarya</taxon>
        <taxon>Ascomycota</taxon>
        <taxon>Saccharomycotina</taxon>
        <taxon>Pichiomycetes</taxon>
        <taxon>Debaryomycetaceae</taxon>
        <taxon>Meyerozyma</taxon>
    </lineage>
</organism>
<feature type="region of interest" description="Disordered" evidence="1">
    <location>
        <begin position="407"/>
        <end position="430"/>
    </location>
</feature>
<dbReference type="KEGG" id="pgu:PGUG_03199"/>
<evidence type="ECO:0008006" key="6">
    <source>
        <dbReference type="Google" id="ProtNLM"/>
    </source>
</evidence>
<feature type="domain" description="JmjC" evidence="3">
    <location>
        <begin position="218"/>
        <end position="380"/>
    </location>
</feature>
<dbReference type="SUPFAM" id="SSF51197">
    <property type="entry name" value="Clavaminate synthase-like"/>
    <property type="match status" value="1"/>
</dbReference>
<dbReference type="SMART" id="SM00545">
    <property type="entry name" value="JmjN"/>
    <property type="match status" value="1"/>
</dbReference>
<dbReference type="HOGENOM" id="CLU_001442_1_2_1"/>
<dbReference type="Proteomes" id="UP000001997">
    <property type="component" value="Unassembled WGS sequence"/>
</dbReference>
<proteinExistence type="predicted"/>
<dbReference type="OrthoDB" id="9547406at2759"/>
<dbReference type="Gene3D" id="3.30.40.10">
    <property type="entry name" value="Zinc/RING finger domain, C3HC4 (zinc finger)"/>
    <property type="match status" value="1"/>
</dbReference>
<feature type="region of interest" description="Disordered" evidence="1">
    <location>
        <begin position="716"/>
        <end position="755"/>
    </location>
</feature>
<dbReference type="GO" id="GO:0005634">
    <property type="term" value="C:nucleus"/>
    <property type="evidence" value="ECO:0007669"/>
    <property type="project" value="TreeGrafter"/>
</dbReference>
<protein>
    <recommendedName>
        <fullName evidence="6">[Histone H3]-trimethyl-L-lysine(9) demethylase</fullName>
    </recommendedName>
</protein>
<feature type="region of interest" description="Disordered" evidence="1">
    <location>
        <begin position="142"/>
        <end position="181"/>
    </location>
</feature>
<evidence type="ECO:0000256" key="1">
    <source>
        <dbReference type="SAM" id="MobiDB-lite"/>
    </source>
</evidence>
<feature type="region of interest" description="Disordered" evidence="1">
    <location>
        <begin position="790"/>
        <end position="809"/>
    </location>
</feature>
<dbReference type="Gene3D" id="2.60.120.650">
    <property type="entry name" value="Cupin"/>
    <property type="match status" value="1"/>
</dbReference>
<dbReference type="RefSeq" id="XP_001485470.2">
    <property type="nucleotide sequence ID" value="XM_001485420.1"/>
</dbReference>
<evidence type="ECO:0000313" key="4">
    <source>
        <dbReference type="EMBL" id="EDK39101.2"/>
    </source>
</evidence>
<dbReference type="SMART" id="SM00558">
    <property type="entry name" value="JmjC"/>
    <property type="match status" value="1"/>
</dbReference>
<dbReference type="AlphaFoldDB" id="A5DIU8"/>
<gene>
    <name evidence="4" type="ORF">PGUG_03199</name>
</gene>
<dbReference type="InterPro" id="IPR013083">
    <property type="entry name" value="Znf_RING/FYVE/PHD"/>
</dbReference>
<dbReference type="EMBL" id="CH408157">
    <property type="protein sequence ID" value="EDK39101.2"/>
    <property type="molecule type" value="Genomic_DNA"/>
</dbReference>
<dbReference type="PANTHER" id="PTHR10694">
    <property type="entry name" value="LYSINE-SPECIFIC DEMETHYLASE"/>
    <property type="match status" value="1"/>
</dbReference>
<feature type="compositionally biased region" description="Acidic residues" evidence="1">
    <location>
        <begin position="408"/>
        <end position="420"/>
    </location>
</feature>
<dbReference type="PROSITE" id="PS51183">
    <property type="entry name" value="JMJN"/>
    <property type="match status" value="1"/>
</dbReference>
<sequence>MSGIASVFCHLRFEIGFQKHFSYDNKMHKLGHHPKLVVEPHHWEGGVPVFCPSENEFENFYNFNKAINKYGMQSGIVKVIPPRNWKKSVQRCYNNETLDNIKIKNPIVQHINGSSSGVYSQQNIEKSRTYSIYQWKELSEKSNYQPPAHRGKEREHTKSSGRQKTRNDGKNHHPTSVVHINTDDFTPERCTELEKAYWKSLTYAEPMYGADVSGSLFSKKVKSWNVASLPNVLDLMETKLPGVNDAYLYAGLWKATFAWHLEDQDLYSINYIHFGAPKQWYSIPQEDAGRFHDLMKDTFSEEYRNCSEFLRHKTFLVSPQFLEKNNIQCNRIVHNQGEFMITYPYGYHAGFNYGYNLAESVNFALDDWFPIGKVTKKCECISDSVGINVEELLCKFKGVPYKYKSPEIEENESSETEEPEEKTNVPSRKRSRVKTSKFDARFECAICPIQIPDQFKVSLFSLLEVESPKSKRNLHVHKLCAQMFPDQLTIKEDTVHGLENISNAQRSLNCSFCARKYGACFQCEHPKCFRSFHGCCGVFGGVNYASPIGQKTGDKTLCHLHRPKESDVKDKADVPRGAVVQFRLKKDPKKIVSGYVSANSVNEESMDIIPLFGDDAAFEVFYTDVLSGWINMGLTDTILRSRNVPSTKPTRKKPKIEDQVLDDNQVTGLENENLTLMTYENYFTEVGVFPTIRTNYHQVEFWYHLPDESSREVARYSNNHKSRIPNDERYLRSQKRQSRQKRSSESPSNSGREKLLKHSEYMPSVAWGPVMMPMAGPMAGRSPMVIAQANTSHHREPLHPVSMRAEVHH</sequence>
<accession>A5DIU8</accession>
<dbReference type="PROSITE" id="PS51184">
    <property type="entry name" value="JMJC"/>
    <property type="match status" value="1"/>
</dbReference>
<dbReference type="OMA" id="IPIQRCV"/>
<dbReference type="STRING" id="294746.A5DIU8"/>
<dbReference type="InterPro" id="IPR003347">
    <property type="entry name" value="JmjC_dom"/>
</dbReference>
<dbReference type="GO" id="GO:0032454">
    <property type="term" value="F:histone H3K9 demethylase activity"/>
    <property type="evidence" value="ECO:0007669"/>
    <property type="project" value="TreeGrafter"/>
</dbReference>
<dbReference type="eggNOG" id="KOG0958">
    <property type="taxonomic scope" value="Eukaryota"/>
</dbReference>
<evidence type="ECO:0000259" key="2">
    <source>
        <dbReference type="PROSITE" id="PS51183"/>
    </source>
</evidence>
<dbReference type="PANTHER" id="PTHR10694:SF7">
    <property type="entry name" value="[HISTONE H3]-TRIMETHYL-L-LYSINE(9) DEMETHYLASE"/>
    <property type="match status" value="1"/>
</dbReference>
<dbReference type="InParanoid" id="A5DIU8"/>
<dbReference type="GO" id="GO:0000785">
    <property type="term" value="C:chromatin"/>
    <property type="evidence" value="ECO:0007669"/>
    <property type="project" value="TreeGrafter"/>
</dbReference>
<dbReference type="Pfam" id="PF02373">
    <property type="entry name" value="JmjC"/>
    <property type="match status" value="1"/>
</dbReference>
<reference evidence="4 5" key="1">
    <citation type="journal article" date="2009" name="Nature">
        <title>Evolution of pathogenicity and sexual reproduction in eight Candida genomes.</title>
        <authorList>
            <person name="Butler G."/>
            <person name="Rasmussen M.D."/>
            <person name="Lin M.F."/>
            <person name="Santos M.A."/>
            <person name="Sakthikumar S."/>
            <person name="Munro C.A."/>
            <person name="Rheinbay E."/>
            <person name="Grabherr M."/>
            <person name="Forche A."/>
            <person name="Reedy J.L."/>
            <person name="Agrafioti I."/>
            <person name="Arnaud M.B."/>
            <person name="Bates S."/>
            <person name="Brown A.J."/>
            <person name="Brunke S."/>
            <person name="Costanzo M.C."/>
            <person name="Fitzpatrick D.A."/>
            <person name="de Groot P.W."/>
            <person name="Harris D."/>
            <person name="Hoyer L.L."/>
            <person name="Hube B."/>
            <person name="Klis F.M."/>
            <person name="Kodira C."/>
            <person name="Lennard N."/>
            <person name="Logue M.E."/>
            <person name="Martin R."/>
            <person name="Neiman A.M."/>
            <person name="Nikolaou E."/>
            <person name="Quail M.A."/>
            <person name="Quinn J."/>
            <person name="Santos M.C."/>
            <person name="Schmitzberger F.F."/>
            <person name="Sherlock G."/>
            <person name="Shah P."/>
            <person name="Silverstein K.A."/>
            <person name="Skrzypek M.S."/>
            <person name="Soll D."/>
            <person name="Staggs R."/>
            <person name="Stansfield I."/>
            <person name="Stumpf M.P."/>
            <person name="Sudbery P.E."/>
            <person name="Srikantha T."/>
            <person name="Zeng Q."/>
            <person name="Berman J."/>
            <person name="Berriman M."/>
            <person name="Heitman J."/>
            <person name="Gow N.A."/>
            <person name="Lorenz M.C."/>
            <person name="Birren B.W."/>
            <person name="Kellis M."/>
            <person name="Cuomo C.A."/>
        </authorList>
    </citation>
    <scope>NUCLEOTIDE SEQUENCE [LARGE SCALE GENOMIC DNA]</scope>
    <source>
        <strain evidence="5">ATCC 6260 / CBS 566 / DSM 6381 / JCM 1539 / NBRC 10279 / NRRL Y-324</strain>
    </source>
</reference>
<dbReference type="Pfam" id="PF02375">
    <property type="entry name" value="JmjN"/>
    <property type="match status" value="1"/>
</dbReference>
<keyword evidence="5" id="KW-1185">Reference proteome</keyword>
<dbReference type="InterPro" id="IPR003349">
    <property type="entry name" value="JmjN"/>
</dbReference>
<dbReference type="CDD" id="cd15571">
    <property type="entry name" value="ePHD"/>
    <property type="match status" value="1"/>
</dbReference>
<evidence type="ECO:0000259" key="3">
    <source>
        <dbReference type="PROSITE" id="PS51184"/>
    </source>
</evidence>
<dbReference type="GO" id="GO:0051864">
    <property type="term" value="F:histone H3K36 demethylase activity"/>
    <property type="evidence" value="ECO:0007669"/>
    <property type="project" value="TreeGrafter"/>
</dbReference>
<feature type="domain" description="JmjN" evidence="2">
    <location>
        <begin position="47"/>
        <end position="88"/>
    </location>
</feature>
<dbReference type="GeneID" id="5127108"/>
<dbReference type="Pfam" id="PF13771">
    <property type="entry name" value="zf-HC5HC2H"/>
    <property type="match status" value="1"/>
</dbReference>
<feature type="compositionally biased region" description="Basic residues" evidence="1">
    <location>
        <begin position="732"/>
        <end position="741"/>
    </location>
</feature>
<dbReference type="GO" id="GO:0010468">
    <property type="term" value="P:regulation of gene expression"/>
    <property type="evidence" value="ECO:0007669"/>
    <property type="project" value="TreeGrafter"/>
</dbReference>
<evidence type="ECO:0000313" key="5">
    <source>
        <dbReference type="Proteomes" id="UP000001997"/>
    </source>
</evidence>